<feature type="compositionally biased region" description="Low complexity" evidence="4">
    <location>
        <begin position="56"/>
        <end position="86"/>
    </location>
</feature>
<dbReference type="Pfam" id="PF03081">
    <property type="entry name" value="Exo70_C"/>
    <property type="match status" value="1"/>
</dbReference>
<reference evidence="6" key="1">
    <citation type="submission" date="2015-04" db="UniProtKB">
        <authorList>
            <consortium name="EnsemblPlants"/>
        </authorList>
    </citation>
    <scope>IDENTIFICATION</scope>
</reference>
<protein>
    <recommendedName>
        <fullName evidence="3">Exocyst subunit Exo70 family protein</fullName>
    </recommendedName>
</protein>
<dbReference type="GO" id="GO:0015031">
    <property type="term" value="P:protein transport"/>
    <property type="evidence" value="ECO:0007669"/>
    <property type="project" value="UniProtKB-KW"/>
</dbReference>
<feature type="compositionally biased region" description="Low complexity" evidence="4">
    <location>
        <begin position="689"/>
        <end position="706"/>
    </location>
</feature>
<dbReference type="InterPro" id="IPR004140">
    <property type="entry name" value="Exo70"/>
</dbReference>
<comment type="function">
    <text evidence="3">Component of the exocyst complex.</text>
</comment>
<feature type="region of interest" description="Disordered" evidence="4">
    <location>
        <begin position="680"/>
        <end position="706"/>
    </location>
</feature>
<feature type="domain" description="Exocyst complex subunit Exo70 C-terminal" evidence="5">
    <location>
        <begin position="210"/>
        <end position="486"/>
    </location>
</feature>
<dbReference type="InterPro" id="IPR016159">
    <property type="entry name" value="Cullin_repeat-like_dom_sf"/>
</dbReference>
<dbReference type="Gramene" id="OGLUM07G06780.1">
    <property type="protein sequence ID" value="OGLUM07G06780.1"/>
    <property type="gene ID" value="OGLUM07G06780"/>
</dbReference>
<evidence type="ECO:0000313" key="7">
    <source>
        <dbReference type="Proteomes" id="UP000026961"/>
    </source>
</evidence>
<dbReference type="HOGENOM" id="CLU_433058_0_0_1"/>
<dbReference type="PANTHER" id="PTHR12542">
    <property type="entry name" value="EXOCYST COMPLEX PROTEIN EXO70"/>
    <property type="match status" value="1"/>
</dbReference>
<comment type="similarity">
    <text evidence="1 3">Belongs to the EXO70 family.</text>
</comment>
<accession>A0A0E0AH80</accession>
<keyword evidence="3" id="KW-0268">Exocytosis</keyword>
<keyword evidence="3" id="KW-0653">Protein transport</keyword>
<dbReference type="Gene3D" id="1.20.1280.170">
    <property type="entry name" value="Exocyst complex component Exo70"/>
    <property type="match status" value="1"/>
</dbReference>
<dbReference type="InterPro" id="IPR046364">
    <property type="entry name" value="Exo70_C"/>
</dbReference>
<evidence type="ECO:0000256" key="4">
    <source>
        <dbReference type="SAM" id="MobiDB-lite"/>
    </source>
</evidence>
<dbReference type="AlphaFoldDB" id="A0A0E0AH80"/>
<evidence type="ECO:0000256" key="3">
    <source>
        <dbReference type="RuleBase" id="RU365026"/>
    </source>
</evidence>
<dbReference type="EnsemblPlants" id="OGLUM07G06780.1">
    <property type="protein sequence ID" value="OGLUM07G06780.1"/>
    <property type="gene ID" value="OGLUM07G06780"/>
</dbReference>
<dbReference type="SUPFAM" id="SSF74788">
    <property type="entry name" value="Cullin repeat-like"/>
    <property type="match status" value="1"/>
</dbReference>
<dbReference type="Proteomes" id="UP000026961">
    <property type="component" value="Chromosome 7"/>
</dbReference>
<evidence type="ECO:0000313" key="6">
    <source>
        <dbReference type="EnsemblPlants" id="OGLUM07G06780.1"/>
    </source>
</evidence>
<reference evidence="6" key="2">
    <citation type="submission" date="2018-05" db="EMBL/GenBank/DDBJ databases">
        <title>OgluRS3 (Oryza glumaepatula Reference Sequence Version 3).</title>
        <authorList>
            <person name="Zhang J."/>
            <person name="Kudrna D."/>
            <person name="Lee S."/>
            <person name="Talag J."/>
            <person name="Welchert J."/>
            <person name="Wing R.A."/>
        </authorList>
    </citation>
    <scope>NUCLEOTIDE SEQUENCE [LARGE SCALE GENOMIC DNA]</scope>
</reference>
<feature type="compositionally biased region" description="Low complexity" evidence="4">
    <location>
        <begin position="1"/>
        <end position="36"/>
    </location>
</feature>
<evidence type="ECO:0000256" key="2">
    <source>
        <dbReference type="ARBA" id="ARBA00022448"/>
    </source>
</evidence>
<dbReference type="GO" id="GO:0006887">
    <property type="term" value="P:exocytosis"/>
    <property type="evidence" value="ECO:0007669"/>
    <property type="project" value="UniProtKB-KW"/>
</dbReference>
<name>A0A0E0AH80_9ORYZ</name>
<evidence type="ECO:0000256" key="1">
    <source>
        <dbReference type="ARBA" id="ARBA00006756"/>
    </source>
</evidence>
<dbReference type="PANTHER" id="PTHR12542:SF138">
    <property type="entry name" value="EXOCYST SUBUNIT EXO70 FAMILY PROTEIN"/>
    <property type="match status" value="1"/>
</dbReference>
<proteinExistence type="inferred from homology"/>
<sequence length="743" mass="82316">MSTVNTDTNTRTSTGEGENGNTNGGNNTNNVSTSTGAFSGSAFRRPEFCRPLGPQLRSPSSRALSSAIPSATPPHAAIPSSAAPSSTRRRPLHSPLHPPSSRPLPAAVPSSAVPFVALSSVRRPRESSSYDSHSFSDEPSNVSHYMQLLEDIPEDAHDPTDIGTWIQRADSQMLQLFGKELVALIDRSIQEINREHGQARGASEMHRLLKLAVVITMLPTSPDLLPVILHLYATLGTFPIDQLNGITKELRKCVRKILQRVCSLSQTQSGLYHVAQRGGVHKITLYVMNYVKFLWEHDSVINNIIAYQADGESENGEEWTQVDSFVQHFIGRLDALLERMARHESMMGLECISLLNNAHFILNRLRKLEVKSALQQDWILRYENQVKHQITRYLELSWLPVMSCLDAHTPTQALFPCFHLPLTTRFYEMLESTCAEQQNWRIEDPKLRNNVRKAVSSHVVQCYQAHLQKKGMKLHKYIPQEIENKLMELFEGVLQRVENSRACWIIGEASDNALCICNVWKSFSGEPFTLLTVDANAFQYTSSRFIESTPRIESIPPLSVMVCESVRKEEDVTLLRSSWCQGGMKLNQERKEAMNTECSSKNNYLMENRFPLWTNKILQDGSASFSMIGIMVAGRCTYTSTSTAVFFLPSGAGAWRRSAHRSVGSALFLLPLTATYTTLPPPLPPPPSSSISISGDGDGDLAAASSSAAVVGTGTSGTSMPGAGAYVYVSTEVDDDPRKQENA</sequence>
<keyword evidence="7" id="KW-1185">Reference proteome</keyword>
<evidence type="ECO:0000259" key="5">
    <source>
        <dbReference type="Pfam" id="PF03081"/>
    </source>
</evidence>
<dbReference type="eggNOG" id="KOG2344">
    <property type="taxonomic scope" value="Eukaryota"/>
</dbReference>
<dbReference type="GO" id="GO:0005546">
    <property type="term" value="F:phosphatidylinositol-4,5-bisphosphate binding"/>
    <property type="evidence" value="ECO:0007669"/>
    <property type="project" value="InterPro"/>
</dbReference>
<keyword evidence="2 3" id="KW-0813">Transport</keyword>
<dbReference type="GO" id="GO:0000145">
    <property type="term" value="C:exocyst"/>
    <property type="evidence" value="ECO:0007669"/>
    <property type="project" value="InterPro"/>
</dbReference>
<dbReference type="STRING" id="40148.A0A0E0AH80"/>
<feature type="region of interest" description="Disordered" evidence="4">
    <location>
        <begin position="1"/>
        <end position="108"/>
    </location>
</feature>
<organism evidence="6">
    <name type="scientific">Oryza glumipatula</name>
    <dbReference type="NCBI Taxonomy" id="40148"/>
    <lineage>
        <taxon>Eukaryota</taxon>
        <taxon>Viridiplantae</taxon>
        <taxon>Streptophyta</taxon>
        <taxon>Embryophyta</taxon>
        <taxon>Tracheophyta</taxon>
        <taxon>Spermatophyta</taxon>
        <taxon>Magnoliopsida</taxon>
        <taxon>Liliopsida</taxon>
        <taxon>Poales</taxon>
        <taxon>Poaceae</taxon>
        <taxon>BOP clade</taxon>
        <taxon>Oryzoideae</taxon>
        <taxon>Oryzeae</taxon>
        <taxon>Oryzinae</taxon>
        <taxon>Oryza</taxon>
    </lineage>
</organism>